<name>A0ABS2PAM5_9BACL</name>
<evidence type="ECO:0000313" key="6">
    <source>
        <dbReference type="EMBL" id="MBM7632411.1"/>
    </source>
</evidence>
<dbReference type="PANTHER" id="PTHR30290">
    <property type="entry name" value="PERIPLASMIC BINDING COMPONENT OF ABC TRANSPORTER"/>
    <property type="match status" value="1"/>
</dbReference>
<dbReference type="PROSITE" id="PS51257">
    <property type="entry name" value="PROKAR_LIPOPROTEIN"/>
    <property type="match status" value="1"/>
</dbReference>
<accession>A0ABS2PAM5</accession>
<keyword evidence="7" id="KW-1185">Reference proteome</keyword>
<evidence type="ECO:0000256" key="1">
    <source>
        <dbReference type="ARBA" id="ARBA00005695"/>
    </source>
</evidence>
<dbReference type="Gene3D" id="3.90.76.10">
    <property type="entry name" value="Dipeptide-binding Protein, Domain 1"/>
    <property type="match status" value="1"/>
</dbReference>
<evidence type="ECO:0000256" key="3">
    <source>
        <dbReference type="ARBA" id="ARBA00022729"/>
    </source>
</evidence>
<evidence type="ECO:0000259" key="5">
    <source>
        <dbReference type="Pfam" id="PF00496"/>
    </source>
</evidence>
<organism evidence="6 7">
    <name type="scientific">Geomicrobium sediminis</name>
    <dbReference type="NCBI Taxonomy" id="1347788"/>
    <lineage>
        <taxon>Bacteria</taxon>
        <taxon>Bacillati</taxon>
        <taxon>Bacillota</taxon>
        <taxon>Bacilli</taxon>
        <taxon>Bacillales</taxon>
        <taxon>Geomicrobium</taxon>
    </lineage>
</organism>
<dbReference type="InterPro" id="IPR030678">
    <property type="entry name" value="Peptide/Ni-bd"/>
</dbReference>
<feature type="chain" id="PRO_5046699197" evidence="4">
    <location>
        <begin position="22"/>
        <end position="530"/>
    </location>
</feature>
<sequence length="530" mass="58552">MRKRNALALGLSSALLLTACSSDPEESETSSDANEPSSEVEAGGNFILAMPSDPVTLNPHAATDIPSTIVFTNIYENLVMNDENMELQPALSESYDQIDDLTWEFNLREDVSFHDGEPFNADAVVTNFERFLDPDTASPRASLFELVEDIEAVDEYTVHFKTSAPFAPLPAHLAHGSAGIVSPKAIEQDEAGESDLTMNPVGTGPFEFDSWEQGNELVLSANESYYGEVPAIDQATFKVVPEQSTRIAMMEQGEAHYMQQIEPANVGQFEHMDDVSVITQEQLGYEYIGFNTEVEPFDDPLVRQALTMTVNRETLLEGLYDGYGLVAESPLTENTFGYSDNIEPLEYNPEKAKELLAEAGYEDGFEATILTNDANPLRVQVAELVQDYFQEVGVTLSIELMEWGAYLDAVGEGNSDMFVLGWSSATGDADYALHPNYHSDNLGSAGNQTFYQNEEVDEWLIQAREETDEDARLALYEQIEQQIVDDSPAIFTVHNDYIVGLSDHVDGFIHLPNGVLQLKNVSLSESDSGY</sequence>
<comment type="similarity">
    <text evidence="1">Belongs to the bacterial solute-binding protein 5 family.</text>
</comment>
<dbReference type="RefSeq" id="WP_204696607.1">
    <property type="nucleotide sequence ID" value="NZ_JAFBEC010000003.1"/>
</dbReference>
<feature type="signal peptide" evidence="4">
    <location>
        <begin position="1"/>
        <end position="21"/>
    </location>
</feature>
<dbReference type="Gene3D" id="3.40.190.10">
    <property type="entry name" value="Periplasmic binding protein-like II"/>
    <property type="match status" value="1"/>
</dbReference>
<dbReference type="SUPFAM" id="SSF53850">
    <property type="entry name" value="Periplasmic binding protein-like II"/>
    <property type="match status" value="1"/>
</dbReference>
<evidence type="ECO:0000256" key="4">
    <source>
        <dbReference type="SAM" id="SignalP"/>
    </source>
</evidence>
<protein>
    <submittedName>
        <fullName evidence="6">Peptide/nickel transport system substrate-binding protein</fullName>
    </submittedName>
</protein>
<comment type="caution">
    <text evidence="6">The sequence shown here is derived from an EMBL/GenBank/DDBJ whole genome shotgun (WGS) entry which is preliminary data.</text>
</comment>
<dbReference type="Gene3D" id="3.10.105.10">
    <property type="entry name" value="Dipeptide-binding Protein, Domain 3"/>
    <property type="match status" value="1"/>
</dbReference>
<evidence type="ECO:0000313" key="7">
    <source>
        <dbReference type="Proteomes" id="UP000741863"/>
    </source>
</evidence>
<reference evidence="6 7" key="1">
    <citation type="submission" date="2021-01" db="EMBL/GenBank/DDBJ databases">
        <title>Genomic Encyclopedia of Type Strains, Phase IV (KMG-IV): sequencing the most valuable type-strain genomes for metagenomic binning, comparative biology and taxonomic classification.</title>
        <authorList>
            <person name="Goeker M."/>
        </authorList>
    </citation>
    <scope>NUCLEOTIDE SEQUENCE [LARGE SCALE GENOMIC DNA]</scope>
    <source>
        <strain evidence="6 7">DSM 25540</strain>
    </source>
</reference>
<dbReference type="EMBL" id="JAFBEC010000003">
    <property type="protein sequence ID" value="MBM7632411.1"/>
    <property type="molecule type" value="Genomic_DNA"/>
</dbReference>
<keyword evidence="3 4" id="KW-0732">Signal</keyword>
<dbReference type="InterPro" id="IPR039424">
    <property type="entry name" value="SBP_5"/>
</dbReference>
<dbReference type="PIRSF" id="PIRSF002741">
    <property type="entry name" value="MppA"/>
    <property type="match status" value="1"/>
</dbReference>
<gene>
    <name evidence="6" type="ORF">JOD17_001504</name>
</gene>
<dbReference type="CDD" id="cd08499">
    <property type="entry name" value="PBP2_Ylib_like"/>
    <property type="match status" value="1"/>
</dbReference>
<dbReference type="Proteomes" id="UP000741863">
    <property type="component" value="Unassembled WGS sequence"/>
</dbReference>
<dbReference type="Pfam" id="PF00496">
    <property type="entry name" value="SBP_bac_5"/>
    <property type="match status" value="1"/>
</dbReference>
<proteinExistence type="inferred from homology"/>
<dbReference type="PANTHER" id="PTHR30290:SF9">
    <property type="entry name" value="OLIGOPEPTIDE-BINDING PROTEIN APPA"/>
    <property type="match status" value="1"/>
</dbReference>
<feature type="domain" description="Solute-binding protein family 5" evidence="5">
    <location>
        <begin position="86"/>
        <end position="441"/>
    </location>
</feature>
<evidence type="ECO:0000256" key="2">
    <source>
        <dbReference type="ARBA" id="ARBA00022448"/>
    </source>
</evidence>
<keyword evidence="2" id="KW-0813">Transport</keyword>
<dbReference type="InterPro" id="IPR000914">
    <property type="entry name" value="SBP_5_dom"/>
</dbReference>